<protein>
    <recommendedName>
        <fullName evidence="3">NAD(P)/FAD-dependent oxidoreductase</fullName>
    </recommendedName>
</protein>
<evidence type="ECO:0000313" key="2">
    <source>
        <dbReference type="Proteomes" id="UP001208624"/>
    </source>
</evidence>
<reference evidence="1" key="1">
    <citation type="submission" date="2023-06" db="EMBL/GenBank/DDBJ databases">
        <title>Deciphering the underlying mechanisms mediating the transmission of blaNDM gene from human to animals in China.</title>
        <authorList>
            <person name="Chen K."/>
            <person name="Chen S."/>
        </authorList>
    </citation>
    <scope>NUCLEOTIDE SEQUENCE</scope>
    <source>
        <strain evidence="1">1199</strain>
    </source>
</reference>
<dbReference type="Proteomes" id="UP001208624">
    <property type="component" value="Unassembled WGS sequence"/>
</dbReference>
<evidence type="ECO:0000313" key="1">
    <source>
        <dbReference type="EMBL" id="MCV5626032.1"/>
    </source>
</evidence>
<organism evidence="1 2">
    <name type="scientific">Escherichia coli</name>
    <dbReference type="NCBI Taxonomy" id="562"/>
    <lineage>
        <taxon>Bacteria</taxon>
        <taxon>Pseudomonadati</taxon>
        <taxon>Pseudomonadota</taxon>
        <taxon>Gammaproteobacteria</taxon>
        <taxon>Enterobacterales</taxon>
        <taxon>Enterobacteriaceae</taxon>
        <taxon>Escherichia</taxon>
    </lineage>
</organism>
<name>A0AAP3A6G1_ECOLX</name>
<dbReference type="EMBL" id="JAOVKC010001100">
    <property type="protein sequence ID" value="MCV5626032.1"/>
    <property type="molecule type" value="Genomic_DNA"/>
</dbReference>
<gene>
    <name evidence="1" type="ORF">OFN31_30850</name>
</gene>
<feature type="non-terminal residue" evidence="1">
    <location>
        <position position="1"/>
    </location>
</feature>
<dbReference type="InterPro" id="IPR036188">
    <property type="entry name" value="FAD/NAD-bd_sf"/>
</dbReference>
<comment type="caution">
    <text evidence="1">The sequence shown here is derived from an EMBL/GenBank/DDBJ whole genome shotgun (WGS) entry which is preliminary data.</text>
</comment>
<dbReference type="Gene3D" id="3.50.50.60">
    <property type="entry name" value="FAD/NAD(P)-binding domain"/>
    <property type="match status" value="1"/>
</dbReference>
<dbReference type="AlphaFoldDB" id="A0AAP3A6G1"/>
<dbReference type="PANTHER" id="PTHR43014:SF5">
    <property type="entry name" value="GLUTATHIONE REDUCTASE (NADPH)"/>
    <property type="match status" value="1"/>
</dbReference>
<feature type="non-terminal residue" evidence="1">
    <location>
        <position position="89"/>
    </location>
</feature>
<dbReference type="SUPFAM" id="SSF51905">
    <property type="entry name" value="FAD/NAD(P)-binding domain"/>
    <property type="match status" value="1"/>
</dbReference>
<proteinExistence type="predicted"/>
<dbReference type="PANTHER" id="PTHR43014">
    <property type="entry name" value="MERCURIC REDUCTASE"/>
    <property type="match status" value="1"/>
</dbReference>
<accession>A0AAP3A6G1</accession>
<evidence type="ECO:0008006" key="3">
    <source>
        <dbReference type="Google" id="ProtNLM"/>
    </source>
</evidence>
<sequence length="89" mass="9416">LIVIGSGTAAQVAVGRVRAAGWSVAVIDHRPFGGTCALRGCDPKRMLVSGEEAIDAARRMARHGVDGTLAIDWPDLMAFKRTFTDPIPA</sequence>